<organism evidence="3">
    <name type="scientific">Strombidinopsis acuminata</name>
    <dbReference type="NCBI Taxonomy" id="141414"/>
    <lineage>
        <taxon>Eukaryota</taxon>
        <taxon>Sar</taxon>
        <taxon>Alveolata</taxon>
        <taxon>Ciliophora</taxon>
        <taxon>Intramacronucleata</taxon>
        <taxon>Spirotrichea</taxon>
        <taxon>Choreotrichia</taxon>
        <taxon>Choreotrichida</taxon>
        <taxon>Strombidinopsidae</taxon>
        <taxon>Strombidinopsis</taxon>
    </lineage>
</organism>
<feature type="compositionally biased region" description="Pro residues" evidence="1">
    <location>
        <begin position="85"/>
        <end position="104"/>
    </location>
</feature>
<evidence type="ECO:0000256" key="1">
    <source>
        <dbReference type="SAM" id="MobiDB-lite"/>
    </source>
</evidence>
<feature type="region of interest" description="Disordered" evidence="1">
    <location>
        <begin position="276"/>
        <end position="319"/>
    </location>
</feature>
<feature type="transmembrane region" description="Helical" evidence="2">
    <location>
        <begin position="123"/>
        <end position="142"/>
    </location>
</feature>
<gene>
    <name evidence="3" type="ORF">SACU0126_LOCUS6215</name>
</gene>
<dbReference type="AlphaFoldDB" id="A0A7S3RQY3"/>
<keyword evidence="2" id="KW-0812">Transmembrane</keyword>
<reference evidence="3" key="1">
    <citation type="submission" date="2021-01" db="EMBL/GenBank/DDBJ databases">
        <authorList>
            <person name="Corre E."/>
            <person name="Pelletier E."/>
            <person name="Niang G."/>
            <person name="Scheremetjew M."/>
            <person name="Finn R."/>
            <person name="Kale V."/>
            <person name="Holt S."/>
            <person name="Cochrane G."/>
            <person name="Meng A."/>
            <person name="Brown T."/>
            <person name="Cohen L."/>
        </authorList>
    </citation>
    <scope>NUCLEOTIDE SEQUENCE</scope>
    <source>
        <strain evidence="3">SPMC142</strain>
    </source>
</reference>
<proteinExistence type="predicted"/>
<evidence type="ECO:0000256" key="2">
    <source>
        <dbReference type="SAM" id="Phobius"/>
    </source>
</evidence>
<accession>A0A7S3RQY3</accession>
<name>A0A7S3RQY3_9SPIT</name>
<keyword evidence="2" id="KW-0472">Membrane</keyword>
<sequence length="319" mass="34395">MMQVIVAPQIWDESYVVVVAVTGTNLQVSRTMNAIFVQKDQRGPTNYLLEFDLLPSVESRPSFSFNVQGHSPELVSLTCRHVMRSPPPPSPPPSPQPPPWSEYLPPAPPLDGMLLASLETPPVMAAGAICVILLLALVCICMRRRSAAQRGFKRELAPTQDDPTGEETLPMPFTGDRKAPIGKAAKWKISVSIGDETFKLSIPTASAASADELKQAVAAACIDKIGDELTPRSWLAGHYATMIIEYLDSQNEAVVLNDDTSFDEVKSTRALHVRQIKASGGDTSDSDSADEETGRSKGRNVGAGGARQGQPLRAACEME</sequence>
<keyword evidence="2" id="KW-1133">Transmembrane helix</keyword>
<dbReference type="EMBL" id="HBIQ01018880">
    <property type="protein sequence ID" value="CAE0531945.1"/>
    <property type="molecule type" value="Transcribed_RNA"/>
</dbReference>
<evidence type="ECO:0000313" key="3">
    <source>
        <dbReference type="EMBL" id="CAE0531945.1"/>
    </source>
</evidence>
<feature type="region of interest" description="Disordered" evidence="1">
    <location>
        <begin position="154"/>
        <end position="175"/>
    </location>
</feature>
<feature type="region of interest" description="Disordered" evidence="1">
    <location>
        <begin position="81"/>
        <end position="104"/>
    </location>
</feature>
<protein>
    <submittedName>
        <fullName evidence="3">Uncharacterized protein</fullName>
    </submittedName>
</protein>